<dbReference type="InterPro" id="IPR013083">
    <property type="entry name" value="Znf_RING/FYVE/PHD"/>
</dbReference>
<dbReference type="GO" id="GO:0005634">
    <property type="term" value="C:nucleus"/>
    <property type="evidence" value="ECO:0007669"/>
    <property type="project" value="UniProtKB-SubCell"/>
</dbReference>
<dbReference type="InterPro" id="IPR002893">
    <property type="entry name" value="Znf_MYND"/>
</dbReference>
<dbReference type="CDD" id="cd20159">
    <property type="entry name" value="PWWP_BS69"/>
    <property type="match status" value="1"/>
</dbReference>
<keyword evidence="15" id="KW-0539">Nucleus</keyword>
<dbReference type="PROSITE" id="PS52014">
    <property type="entry name" value="SAMD1_WH"/>
    <property type="match status" value="1"/>
</dbReference>
<evidence type="ECO:0000256" key="2">
    <source>
        <dbReference type="ARBA" id="ARBA00004286"/>
    </source>
</evidence>
<evidence type="ECO:0000259" key="23">
    <source>
        <dbReference type="PROSITE" id="PS50188"/>
    </source>
</evidence>
<dbReference type="SMART" id="SM00297">
    <property type="entry name" value="BROMO"/>
    <property type="match status" value="1"/>
</dbReference>
<accession>A0A2U9CKP6</accession>
<feature type="compositionally biased region" description="Polar residues" evidence="19">
    <location>
        <begin position="1048"/>
        <end position="1060"/>
    </location>
</feature>
<feature type="domain" description="B30.2/SPRY" evidence="23">
    <location>
        <begin position="331"/>
        <end position="528"/>
    </location>
</feature>
<feature type="coiled-coil region" evidence="18">
    <location>
        <begin position="1157"/>
        <end position="1233"/>
    </location>
</feature>
<dbReference type="InterPro" id="IPR048589">
    <property type="entry name" value="SAMD1-like_WH"/>
</dbReference>
<keyword evidence="12" id="KW-0805">Transcription regulation</keyword>
<evidence type="ECO:0000256" key="10">
    <source>
        <dbReference type="ARBA" id="ARBA00022843"/>
    </source>
</evidence>
<dbReference type="InterPro" id="IPR001965">
    <property type="entry name" value="Znf_PHD"/>
</dbReference>
<evidence type="ECO:0000256" key="5">
    <source>
        <dbReference type="ARBA" id="ARBA00022499"/>
    </source>
</evidence>
<dbReference type="Pfam" id="PF25600">
    <property type="entry name" value="TRIM_CC"/>
    <property type="match status" value="2"/>
</dbReference>
<dbReference type="InterPro" id="IPR058030">
    <property type="entry name" value="TRIM8/14/16/25/29/45/65_CC"/>
</dbReference>
<feature type="domain" description="PHD-type" evidence="21">
    <location>
        <begin position="769"/>
        <end position="817"/>
    </location>
</feature>
<dbReference type="Pfam" id="PF13765">
    <property type="entry name" value="PRY"/>
    <property type="match status" value="1"/>
</dbReference>
<dbReference type="InterPro" id="IPR000315">
    <property type="entry name" value="Znf_B-box"/>
</dbReference>
<name>A0A2U9CKP6_SCOMX</name>
<dbReference type="Gene3D" id="2.60.120.920">
    <property type="match status" value="1"/>
</dbReference>
<dbReference type="GO" id="GO:0005694">
    <property type="term" value="C:chromosome"/>
    <property type="evidence" value="ECO:0007669"/>
    <property type="project" value="UniProtKB-SubCell"/>
</dbReference>
<dbReference type="SMART" id="SM00293">
    <property type="entry name" value="PWWP"/>
    <property type="match status" value="1"/>
</dbReference>
<feature type="region of interest" description="Disordered" evidence="19">
    <location>
        <begin position="1036"/>
        <end position="1136"/>
    </location>
</feature>
<dbReference type="PANTHER" id="PTHR46379:SF1">
    <property type="entry name" value="ZINC FINGER MYND DOMAIN-CONTAINING PROTEIN 11"/>
    <property type="match status" value="1"/>
</dbReference>
<dbReference type="SUPFAM" id="SSF144232">
    <property type="entry name" value="HIT/MYND zinc finger-like"/>
    <property type="match status" value="1"/>
</dbReference>
<reference evidence="27 28" key="1">
    <citation type="submission" date="2017-12" db="EMBL/GenBank/DDBJ databases">
        <title>Integrating genomic resources of turbot (Scophthalmus maximus) in depth evaluation of genetic and physical mapping variation across individuals.</title>
        <authorList>
            <person name="Martinez P."/>
        </authorList>
    </citation>
    <scope>NUCLEOTIDE SEQUENCE [LARGE SCALE GENOMIC DNA]</scope>
</reference>
<evidence type="ECO:0000256" key="11">
    <source>
        <dbReference type="ARBA" id="ARBA00022853"/>
    </source>
</evidence>
<feature type="coiled-coil region" evidence="18">
    <location>
        <begin position="227"/>
        <end position="264"/>
    </location>
</feature>
<dbReference type="InterPro" id="IPR019786">
    <property type="entry name" value="Zinc_finger_PHD-type_CS"/>
</dbReference>
<keyword evidence="8 17" id="KW-0863">Zinc-finger</keyword>
<evidence type="ECO:0000256" key="6">
    <source>
        <dbReference type="ARBA" id="ARBA00022553"/>
    </source>
</evidence>
<evidence type="ECO:0000259" key="22">
    <source>
        <dbReference type="PROSITE" id="PS50119"/>
    </source>
</evidence>
<dbReference type="SMART" id="SM00589">
    <property type="entry name" value="PRY"/>
    <property type="match status" value="1"/>
</dbReference>
<dbReference type="InterPro" id="IPR001487">
    <property type="entry name" value="Bromodomain"/>
</dbReference>
<feature type="coiled-coil region" evidence="18">
    <location>
        <begin position="491"/>
        <end position="532"/>
    </location>
</feature>
<dbReference type="PROSITE" id="PS01359">
    <property type="entry name" value="ZF_PHD_1"/>
    <property type="match status" value="1"/>
</dbReference>
<dbReference type="Gene3D" id="3.30.160.60">
    <property type="entry name" value="Classic Zinc Finger"/>
    <property type="match status" value="1"/>
</dbReference>
<dbReference type="Pfam" id="PF21524">
    <property type="entry name" value="SAMD1_WH"/>
    <property type="match status" value="1"/>
</dbReference>
<feature type="domain" description="Bromo" evidence="20">
    <location>
        <begin position="855"/>
        <end position="907"/>
    </location>
</feature>
<feature type="compositionally biased region" description="Polar residues" evidence="19">
    <location>
        <begin position="1126"/>
        <end position="1135"/>
    </location>
</feature>
<dbReference type="InterPro" id="IPR001870">
    <property type="entry name" value="B30.2/SPRY"/>
</dbReference>
<dbReference type="Gene3D" id="3.30.40.10">
    <property type="entry name" value="Zinc/RING finger domain, C3HC4 (zinc finger)"/>
    <property type="match status" value="1"/>
</dbReference>
<dbReference type="GO" id="GO:0003714">
    <property type="term" value="F:transcription corepressor activity"/>
    <property type="evidence" value="ECO:0007669"/>
    <property type="project" value="InterPro"/>
</dbReference>
<dbReference type="InterPro" id="IPR019787">
    <property type="entry name" value="Znf_PHD-finger"/>
</dbReference>
<evidence type="ECO:0000256" key="19">
    <source>
        <dbReference type="SAM" id="MobiDB-lite"/>
    </source>
</evidence>
<evidence type="ECO:0000256" key="1">
    <source>
        <dbReference type="ARBA" id="ARBA00004123"/>
    </source>
</evidence>
<feature type="domain" description="MYND-type" evidence="25">
    <location>
        <begin position="1236"/>
        <end position="1271"/>
    </location>
</feature>
<feature type="compositionally biased region" description="Basic and acidic residues" evidence="19">
    <location>
        <begin position="1036"/>
        <end position="1045"/>
    </location>
</feature>
<keyword evidence="6" id="KW-0597">Phosphoprotein</keyword>
<dbReference type="Pfam" id="PF23461">
    <property type="entry name" value="ZMYND11_CC"/>
    <property type="match status" value="1"/>
</dbReference>
<dbReference type="SUPFAM" id="SSF47370">
    <property type="entry name" value="Bromodomain"/>
    <property type="match status" value="1"/>
</dbReference>
<dbReference type="SUPFAM" id="SSF57845">
    <property type="entry name" value="B-box zinc-binding domain"/>
    <property type="match status" value="1"/>
</dbReference>
<protein>
    <submittedName>
        <fullName evidence="27">Putative zinc finger MYND domain-containing protein 11</fullName>
    </submittedName>
</protein>
<evidence type="ECO:0000256" key="17">
    <source>
        <dbReference type="PROSITE-ProRule" id="PRU00134"/>
    </source>
</evidence>
<dbReference type="STRING" id="52904.ENSSMAP00000029699"/>
<evidence type="ECO:0000256" key="18">
    <source>
        <dbReference type="SAM" id="Coils"/>
    </source>
</evidence>
<dbReference type="PROSITE" id="PS50812">
    <property type="entry name" value="PWWP"/>
    <property type="match status" value="1"/>
</dbReference>
<dbReference type="PROSITE" id="PS50119">
    <property type="entry name" value="ZF_BBOX"/>
    <property type="match status" value="1"/>
</dbReference>
<keyword evidence="9" id="KW-0862">Zinc</keyword>
<dbReference type="GO" id="GO:0008270">
    <property type="term" value="F:zinc ion binding"/>
    <property type="evidence" value="ECO:0007669"/>
    <property type="project" value="UniProtKB-KW"/>
</dbReference>
<keyword evidence="28" id="KW-1185">Reference proteome</keyword>
<dbReference type="Gene3D" id="4.10.830.40">
    <property type="match status" value="1"/>
</dbReference>
<dbReference type="AlphaFoldDB" id="A0A2U9CKP6"/>
<keyword evidence="3" id="KW-0158">Chromosome</keyword>
<dbReference type="EMBL" id="CP026260">
    <property type="protein sequence ID" value="AWP17107.1"/>
    <property type="molecule type" value="Genomic_DNA"/>
</dbReference>
<dbReference type="Pfam" id="PF00643">
    <property type="entry name" value="zf-B_box"/>
    <property type="match status" value="1"/>
</dbReference>
<dbReference type="SUPFAM" id="SSF49899">
    <property type="entry name" value="Concanavalin A-like lectins/glucanases"/>
    <property type="match status" value="1"/>
</dbReference>
<dbReference type="InterPro" id="IPR047269">
    <property type="entry name" value="ZMY11"/>
</dbReference>
<dbReference type="CDD" id="cd16040">
    <property type="entry name" value="SPRY_PRY_SNTX"/>
    <property type="match status" value="1"/>
</dbReference>
<dbReference type="Pfam" id="PF24324">
    <property type="entry name" value="MYND_ZMYND11_ZMYD8"/>
    <property type="match status" value="1"/>
</dbReference>
<keyword evidence="5" id="KW-1017">Isopeptide bond</keyword>
<evidence type="ECO:0000313" key="27">
    <source>
        <dbReference type="EMBL" id="AWP17107.1"/>
    </source>
</evidence>
<dbReference type="GO" id="GO:0003677">
    <property type="term" value="F:DNA binding"/>
    <property type="evidence" value="ECO:0007669"/>
    <property type="project" value="InterPro"/>
</dbReference>
<evidence type="ECO:0000256" key="15">
    <source>
        <dbReference type="ARBA" id="ARBA00023242"/>
    </source>
</evidence>
<evidence type="ECO:0000256" key="3">
    <source>
        <dbReference type="ARBA" id="ARBA00022454"/>
    </source>
</evidence>
<dbReference type="Gene3D" id="6.10.140.2220">
    <property type="match status" value="1"/>
</dbReference>
<dbReference type="Proteomes" id="UP000246464">
    <property type="component" value="Chromosome 18"/>
</dbReference>
<dbReference type="InterPro" id="IPR013320">
    <property type="entry name" value="ConA-like_dom_sf"/>
</dbReference>
<keyword evidence="10" id="KW-0832">Ubl conjugation</keyword>
<dbReference type="SUPFAM" id="SSF63748">
    <property type="entry name" value="Tudor/PWWP/MBT"/>
    <property type="match status" value="1"/>
</dbReference>
<dbReference type="GO" id="GO:0034243">
    <property type="term" value="P:regulation of transcription elongation by RNA polymerase II"/>
    <property type="evidence" value="ECO:0007669"/>
    <property type="project" value="InterPro"/>
</dbReference>
<dbReference type="Pfam" id="PF00439">
    <property type="entry name" value="Bromodomain"/>
    <property type="match status" value="1"/>
</dbReference>
<evidence type="ECO:0000259" key="24">
    <source>
        <dbReference type="PROSITE" id="PS50812"/>
    </source>
</evidence>
<dbReference type="CDD" id="cd19769">
    <property type="entry name" value="Bbox2_TRIM16-like"/>
    <property type="match status" value="1"/>
</dbReference>
<evidence type="ECO:0000256" key="7">
    <source>
        <dbReference type="ARBA" id="ARBA00022723"/>
    </source>
</evidence>
<dbReference type="SUPFAM" id="SSF57903">
    <property type="entry name" value="FYVE/PHD zinc finger"/>
    <property type="match status" value="1"/>
</dbReference>
<keyword evidence="13 16" id="KW-0103">Bromodomain</keyword>
<dbReference type="InterPro" id="IPR043136">
    <property type="entry name" value="B30.2/SPRY_sf"/>
</dbReference>
<feature type="domain" description="SAMD1-like winged helix (WH)" evidence="26">
    <location>
        <begin position="675"/>
        <end position="751"/>
    </location>
</feature>
<dbReference type="InterPro" id="IPR057053">
    <property type="entry name" value="MYND_ZMYND11_ZMYD8"/>
</dbReference>
<evidence type="ECO:0000259" key="21">
    <source>
        <dbReference type="PROSITE" id="PS50016"/>
    </source>
</evidence>
<dbReference type="PROSITE" id="PS50014">
    <property type="entry name" value="BROMODOMAIN_2"/>
    <property type="match status" value="1"/>
</dbReference>
<keyword evidence="18" id="KW-0175">Coiled coil</keyword>
<evidence type="ECO:0000313" key="28">
    <source>
        <dbReference type="Proteomes" id="UP000246464"/>
    </source>
</evidence>
<gene>
    <name evidence="27" type="ORF">SMAX5B_004634</name>
</gene>
<feature type="domain" description="B box-type" evidence="22">
    <location>
        <begin position="114"/>
        <end position="154"/>
    </location>
</feature>
<dbReference type="Pfam" id="PF00855">
    <property type="entry name" value="PWWP"/>
    <property type="match status" value="1"/>
</dbReference>
<keyword evidence="14" id="KW-0804">Transcription</keyword>
<keyword evidence="7" id="KW-0479">Metal-binding</keyword>
<dbReference type="CDD" id="cd15537">
    <property type="entry name" value="PHD_BS69"/>
    <property type="match status" value="1"/>
</dbReference>
<feature type="coiled-coil region" evidence="18">
    <location>
        <begin position="169"/>
        <end position="203"/>
    </location>
</feature>
<dbReference type="PROSITE" id="PS50016">
    <property type="entry name" value="ZF_PHD_2"/>
    <property type="match status" value="1"/>
</dbReference>
<dbReference type="SMART" id="SM00336">
    <property type="entry name" value="BBOX"/>
    <property type="match status" value="1"/>
</dbReference>
<feature type="domain" description="PWWP" evidence="24">
    <location>
        <begin position="949"/>
        <end position="994"/>
    </location>
</feature>
<dbReference type="Gene3D" id="1.20.920.10">
    <property type="entry name" value="Bromodomain-like"/>
    <property type="match status" value="1"/>
</dbReference>
<evidence type="ECO:0000259" key="20">
    <source>
        <dbReference type="PROSITE" id="PS50014"/>
    </source>
</evidence>
<evidence type="ECO:0000256" key="14">
    <source>
        <dbReference type="ARBA" id="ARBA00023163"/>
    </source>
</evidence>
<dbReference type="PROSITE" id="PS50188">
    <property type="entry name" value="B302_SPRY"/>
    <property type="match status" value="1"/>
</dbReference>
<dbReference type="InterPro" id="IPR047268">
    <property type="entry name" value="PWWP_BS69"/>
</dbReference>
<dbReference type="FunFam" id="6.10.140.2220:FF:000002">
    <property type="entry name" value="Protein kinase C-binding protein 1 isoform C"/>
    <property type="match status" value="1"/>
</dbReference>
<keyword evidence="11" id="KW-0156">Chromatin regulator</keyword>
<evidence type="ECO:0000256" key="16">
    <source>
        <dbReference type="PROSITE-ProRule" id="PRU00035"/>
    </source>
</evidence>
<evidence type="ECO:0000256" key="8">
    <source>
        <dbReference type="ARBA" id="ARBA00022771"/>
    </source>
</evidence>
<dbReference type="GO" id="GO:0140006">
    <property type="term" value="F:histone H3 reader activity"/>
    <property type="evidence" value="ECO:0007669"/>
    <property type="project" value="UniProtKB-ARBA"/>
</dbReference>
<dbReference type="PROSITE" id="PS50865">
    <property type="entry name" value="ZF_MYND_2"/>
    <property type="match status" value="1"/>
</dbReference>
<keyword evidence="4" id="KW-0678">Repressor</keyword>
<dbReference type="InterPro" id="IPR036427">
    <property type="entry name" value="Bromodomain-like_sf"/>
</dbReference>
<evidence type="ECO:0000256" key="4">
    <source>
        <dbReference type="ARBA" id="ARBA00022491"/>
    </source>
</evidence>
<dbReference type="PANTHER" id="PTHR46379">
    <property type="entry name" value="ZINC FINGER MYND DOMAIN-CONTAINING"/>
    <property type="match status" value="1"/>
</dbReference>
<dbReference type="InterPro" id="IPR011011">
    <property type="entry name" value="Znf_FYVE_PHD"/>
</dbReference>
<dbReference type="InterPro" id="IPR000313">
    <property type="entry name" value="PWWP_dom"/>
</dbReference>
<evidence type="ECO:0000259" key="26">
    <source>
        <dbReference type="PROSITE" id="PS52014"/>
    </source>
</evidence>
<comment type="subcellular location">
    <subcellularLocation>
        <location evidence="2">Chromosome</location>
    </subcellularLocation>
    <subcellularLocation>
        <location evidence="1">Nucleus</location>
    </subcellularLocation>
</comment>
<evidence type="ECO:0000256" key="12">
    <source>
        <dbReference type="ARBA" id="ARBA00023015"/>
    </source>
</evidence>
<evidence type="ECO:0000256" key="9">
    <source>
        <dbReference type="ARBA" id="ARBA00022833"/>
    </source>
</evidence>
<feature type="coiled-coil region" evidence="18">
    <location>
        <begin position="556"/>
        <end position="593"/>
    </location>
</feature>
<dbReference type="InterPro" id="IPR057054">
    <property type="entry name" value="ZMYND11_CC"/>
</dbReference>
<dbReference type="Gene3D" id="2.30.30.140">
    <property type="match status" value="1"/>
</dbReference>
<dbReference type="SMART" id="SM00249">
    <property type="entry name" value="PHD"/>
    <property type="match status" value="1"/>
</dbReference>
<evidence type="ECO:0000259" key="25">
    <source>
        <dbReference type="PROSITE" id="PS50865"/>
    </source>
</evidence>
<dbReference type="InterPro" id="IPR006574">
    <property type="entry name" value="PRY"/>
</dbReference>
<dbReference type="GO" id="GO:0009966">
    <property type="term" value="P:regulation of signal transduction"/>
    <property type="evidence" value="ECO:0007669"/>
    <property type="project" value="TreeGrafter"/>
</dbReference>
<dbReference type="PROSITE" id="PS01360">
    <property type="entry name" value="ZF_MYND_1"/>
    <property type="match status" value="1"/>
</dbReference>
<proteinExistence type="predicted"/>
<sequence>MSCIKTHWDKEDEKRIYSCPQCRQTFTLRPVLVKNTMLADLVEQLKKTGLQAAPADHCYAGAEDVACDVCTGRKLKAVKSCLVCLVSYCEKHLQHHYDVPPLKKHKLVDPTKKLQENICSRHDEVMKMFCRTDQQCICYLCSVDEHKGHDTVSAAAERTERQRELELSRQQIQQRVQDREKDVKLLQQELEAVNGSADKAVEDSEKIFTELIRLVEKRSSDVKQQIRSQQETEVSRVKDLQEKLEQEITELKRKDAELKQLSHTEDHNQFLHNCHSLSPLSPSTHSSSINIRPLRSFEAVTAAVSEVRGRLQDVLTESETNISLKVTQVDVLLSQPEPKTREEFLRYSQEITLDPNTVNTDLLLSKGNRKVTLMTEEQVYSSHPGRFTYYCQVLSRESLTGRCYWEVERRGDVDVAVAYKNISRAGRSDECVFGFNDKSWSLNCCENSYDFYYNDIKTPVSGPVSSRVGVYLDHSAGHDTVSAAAERTERQKELELSRQQIQQRVQDIEKDVKLLQQELEAVNGSADKAVEDSEKIFTEMIRLVEKRSSDVKQQIRSQQETEVSRVKDLQEKLEQEITELKRKDAELKQLSHTEDHNQFLHNYPSLTPLSPSTHSSSINIRPLSLRRTLEVGSRVYRCSVTSELEKYDHLRVGEKNHYPAFRAIMNKEIMSRVVKKRQADPKVVQYVWASIEVIRNQKQIANMDRISKYLSRVFGMHPKETARQLSLAVKDGLVVETLTVGCKGSKAGIEQEGYWLPGDEMDWEAESHDWYCFECHLPGDVLACDNCFRVYHLKCLSEECKPRDGGSHWQCVACRGSKKKNLNKQEMCKYLRFIVQRMKERAMDLNKKGKDTKHPMYRRLIHTALDVSNIHENLSEGKYKSFEEFKADVQLIVHNTAILYGVHSDQAEIARLLHSDTCHELNELLLCKNCFYLSNARPDNWFCYPCSPSHDLVWAKMKGFGYWPAKVLQREDNQVDVRFFGHQHQRAWIPADNIQDIKVSVQQLQVKRSNGWKKACEELEVYQRFLREGRFWKTKMDEGSKRTDEAESSISSTSNEQLKSSLEPKAKKSRRTQVVEPKDEDPEPEMEAVSSSQEIPVSSAPPQPEKLSVSTQTKKAGGGSPRTLHRGTQTNSDGACQNMCHEKYTKVFNDVKEMMKADNKRETERVVREALEKLRAEMEEEKRQAVSKAVAGAQAEMERKCKQVKDKCKEELVEEVKKLVAQHKQLISQTKKKQWCYNCEEEAMYHCCWNTSYCSIKCQQEHWHADHKRTCRRKR</sequence>
<organism evidence="27 28">
    <name type="scientific">Scophthalmus maximus</name>
    <name type="common">Turbot</name>
    <name type="synonym">Psetta maxima</name>
    <dbReference type="NCBI Taxonomy" id="52904"/>
    <lineage>
        <taxon>Eukaryota</taxon>
        <taxon>Metazoa</taxon>
        <taxon>Chordata</taxon>
        <taxon>Craniata</taxon>
        <taxon>Vertebrata</taxon>
        <taxon>Euteleostomi</taxon>
        <taxon>Actinopterygii</taxon>
        <taxon>Neopterygii</taxon>
        <taxon>Teleostei</taxon>
        <taxon>Neoteleostei</taxon>
        <taxon>Acanthomorphata</taxon>
        <taxon>Carangaria</taxon>
        <taxon>Pleuronectiformes</taxon>
        <taxon>Pleuronectoidei</taxon>
        <taxon>Scophthalmidae</taxon>
        <taxon>Scophthalmus</taxon>
    </lineage>
</organism>
<evidence type="ECO:0000256" key="13">
    <source>
        <dbReference type="ARBA" id="ARBA00023117"/>
    </source>
</evidence>